<organism evidence="1 2">
    <name type="scientific">Paenibacillus aestuarii</name>
    <dbReference type="NCBI Taxonomy" id="516965"/>
    <lineage>
        <taxon>Bacteria</taxon>
        <taxon>Bacillati</taxon>
        <taxon>Bacillota</taxon>
        <taxon>Bacilli</taxon>
        <taxon>Bacillales</taxon>
        <taxon>Paenibacillaceae</taxon>
        <taxon>Paenibacillus</taxon>
    </lineage>
</organism>
<comment type="caution">
    <text evidence="1">The sequence shown here is derived from an EMBL/GenBank/DDBJ whole genome shotgun (WGS) entry which is preliminary data.</text>
</comment>
<evidence type="ECO:0000313" key="2">
    <source>
        <dbReference type="Proteomes" id="UP001596044"/>
    </source>
</evidence>
<dbReference type="EMBL" id="JBHSMJ010000063">
    <property type="protein sequence ID" value="MFC5452689.1"/>
    <property type="molecule type" value="Genomic_DNA"/>
</dbReference>
<gene>
    <name evidence="1" type="ORF">ACFPOG_31270</name>
</gene>
<proteinExistence type="predicted"/>
<keyword evidence="2" id="KW-1185">Reference proteome</keyword>
<evidence type="ECO:0000313" key="1">
    <source>
        <dbReference type="EMBL" id="MFC5452689.1"/>
    </source>
</evidence>
<dbReference type="Proteomes" id="UP001596044">
    <property type="component" value="Unassembled WGS sequence"/>
</dbReference>
<accession>A0ABW0KHA9</accession>
<reference evidence="2" key="1">
    <citation type="journal article" date="2019" name="Int. J. Syst. Evol. Microbiol.">
        <title>The Global Catalogue of Microorganisms (GCM) 10K type strain sequencing project: providing services to taxonomists for standard genome sequencing and annotation.</title>
        <authorList>
            <consortium name="The Broad Institute Genomics Platform"/>
            <consortium name="The Broad Institute Genome Sequencing Center for Infectious Disease"/>
            <person name="Wu L."/>
            <person name="Ma J."/>
        </authorList>
    </citation>
    <scope>NUCLEOTIDE SEQUENCE [LARGE SCALE GENOMIC DNA]</scope>
    <source>
        <strain evidence="2">KACC 11904</strain>
    </source>
</reference>
<name>A0ABW0KHA9_9BACL</name>
<dbReference type="RefSeq" id="WP_270877855.1">
    <property type="nucleotide sequence ID" value="NZ_JAQFVF010000009.1"/>
</dbReference>
<protein>
    <submittedName>
        <fullName evidence="1">Uncharacterized protein</fullName>
    </submittedName>
</protein>
<sequence length="55" mass="6095">MNPDDGVASQRSIVFLFRAITFENQPSPEFATEIGILKFTCTAAAIYAENNKQEV</sequence>